<keyword evidence="13 15" id="KW-0326">Glycosidase</keyword>
<evidence type="ECO:0000256" key="7">
    <source>
        <dbReference type="ARBA" id="ARBA00022801"/>
    </source>
</evidence>
<evidence type="ECO:0000256" key="15">
    <source>
        <dbReference type="HAMAP-Rule" id="MF_00103"/>
    </source>
</evidence>
<keyword evidence="7 15" id="KW-0378">Hydrolase</keyword>
<comment type="subunit">
    <text evidence="3 15">Monomer.</text>
</comment>
<keyword evidence="9 15" id="KW-0238">DNA-binding</keyword>
<dbReference type="InterPro" id="IPR010979">
    <property type="entry name" value="Ribosomal_uS13-like_H2TH"/>
</dbReference>
<dbReference type="InterPro" id="IPR000214">
    <property type="entry name" value="Znf_DNA_glyclase/AP_lyase"/>
</dbReference>
<reference key="1">
    <citation type="submission" date="2017-08" db="EMBL/GenBank/DDBJ databases">
        <title>A dynamic microbial community with high functional redundancy inhabits the cold, oxic subseafloor aquifer.</title>
        <authorList>
            <person name="Tully B.J."/>
            <person name="Wheat C.G."/>
            <person name="Glazer B.T."/>
            <person name="Huber J.A."/>
        </authorList>
    </citation>
    <scope>NUCLEOTIDE SEQUENCE [LARGE SCALE GENOMIC DNA]</scope>
</reference>
<dbReference type="GO" id="GO:0003684">
    <property type="term" value="F:damaged DNA binding"/>
    <property type="evidence" value="ECO:0007669"/>
    <property type="project" value="InterPro"/>
</dbReference>
<accession>A0A2A4YRH0</accession>
<dbReference type="InterPro" id="IPR015887">
    <property type="entry name" value="DNA_glyclase_Znf_dom_DNA_BS"/>
</dbReference>
<keyword evidence="6 15" id="KW-0863">Zinc-finger</keyword>
<keyword evidence="5 15" id="KW-0227">DNA damage</keyword>
<keyword evidence="10 15" id="KW-0234">DNA repair</keyword>
<feature type="domain" description="FPG-type" evidence="16">
    <location>
        <begin position="252"/>
        <end position="288"/>
    </location>
</feature>
<feature type="active site" description="Proton donor; for beta-elimination activity" evidence="15">
    <location>
        <position position="58"/>
    </location>
</feature>
<evidence type="ECO:0000256" key="2">
    <source>
        <dbReference type="ARBA" id="ARBA00009409"/>
    </source>
</evidence>
<evidence type="ECO:0000256" key="6">
    <source>
        <dbReference type="ARBA" id="ARBA00022771"/>
    </source>
</evidence>
<feature type="binding site" evidence="15">
    <location>
        <position position="118"/>
    </location>
    <ligand>
        <name>DNA</name>
        <dbReference type="ChEBI" id="CHEBI:16991"/>
    </ligand>
</feature>
<feature type="domain" description="Formamidopyrimidine-DNA glycosylase catalytic" evidence="17">
    <location>
        <begin position="2"/>
        <end position="121"/>
    </location>
</feature>
<dbReference type="FunFam" id="1.10.8.50:FF:000003">
    <property type="entry name" value="Formamidopyrimidine-DNA glycosylase"/>
    <property type="match status" value="1"/>
</dbReference>
<dbReference type="Pfam" id="PF06831">
    <property type="entry name" value="H2TH"/>
    <property type="match status" value="1"/>
</dbReference>
<evidence type="ECO:0000256" key="8">
    <source>
        <dbReference type="ARBA" id="ARBA00022833"/>
    </source>
</evidence>
<evidence type="ECO:0000256" key="12">
    <source>
        <dbReference type="ARBA" id="ARBA00023268"/>
    </source>
</evidence>
<evidence type="ECO:0000256" key="3">
    <source>
        <dbReference type="ARBA" id="ARBA00011245"/>
    </source>
</evidence>
<evidence type="ECO:0000313" key="19">
    <source>
        <dbReference type="EMBL" id="PCJ02022.1"/>
    </source>
</evidence>
<comment type="caution">
    <text evidence="18">The sequence shown here is derived from an EMBL/GenBank/DDBJ whole genome shotgun (WGS) entry which is preliminary data.</text>
</comment>
<name>A0A2A4YRH0_9PROT</name>
<dbReference type="GO" id="GO:0008270">
    <property type="term" value="F:zinc ion binding"/>
    <property type="evidence" value="ECO:0007669"/>
    <property type="project" value="UniProtKB-UniRule"/>
</dbReference>
<dbReference type="GO" id="GO:0140078">
    <property type="term" value="F:class I DNA-(apurinic or apyrimidinic site) endonuclease activity"/>
    <property type="evidence" value="ECO:0007669"/>
    <property type="project" value="UniProtKB-EC"/>
</dbReference>
<evidence type="ECO:0000256" key="5">
    <source>
        <dbReference type="ARBA" id="ARBA00022763"/>
    </source>
</evidence>
<dbReference type="InterPro" id="IPR015886">
    <property type="entry name" value="H2TH_FPG"/>
</dbReference>
<protein>
    <recommendedName>
        <fullName evidence="15">Formamidopyrimidine-DNA glycosylase</fullName>
        <shortName evidence="15">Fapy-DNA glycosylase</shortName>
        <ecNumber evidence="15">3.2.2.23</ecNumber>
    </recommendedName>
    <alternativeName>
        <fullName evidence="15">DNA-(apurinic or apyrimidinic site) lyase MutM</fullName>
        <shortName evidence="15">AP lyase MutM</shortName>
        <ecNumber evidence="15">4.2.99.18</ecNumber>
    </alternativeName>
</protein>
<dbReference type="PROSITE" id="PS51068">
    <property type="entry name" value="FPG_CAT"/>
    <property type="match status" value="1"/>
</dbReference>
<dbReference type="InterPro" id="IPR010663">
    <property type="entry name" value="Znf_FPG/IleRS"/>
</dbReference>
<comment type="similarity">
    <text evidence="2 15">Belongs to the FPG family.</text>
</comment>
<dbReference type="InterPro" id="IPR012319">
    <property type="entry name" value="FPG_cat"/>
</dbReference>
<dbReference type="PROSITE" id="PS01242">
    <property type="entry name" value="ZF_FPG_1"/>
    <property type="match status" value="1"/>
</dbReference>
<dbReference type="PROSITE" id="PS51066">
    <property type="entry name" value="ZF_FPG_2"/>
    <property type="match status" value="1"/>
</dbReference>
<dbReference type="InterPro" id="IPR020629">
    <property type="entry name" value="FPG_Glyclase"/>
</dbReference>
<evidence type="ECO:0000256" key="4">
    <source>
        <dbReference type="ARBA" id="ARBA00022723"/>
    </source>
</evidence>
<dbReference type="HAMAP" id="MF_00103">
    <property type="entry name" value="Fapy_DNA_glycosyl"/>
    <property type="match status" value="1"/>
</dbReference>
<evidence type="ECO:0000313" key="18">
    <source>
        <dbReference type="EMBL" id="PCI96905.1"/>
    </source>
</evidence>
<evidence type="ECO:0000259" key="16">
    <source>
        <dbReference type="PROSITE" id="PS51066"/>
    </source>
</evidence>
<dbReference type="EC" id="4.2.99.18" evidence="15"/>
<dbReference type="Gene3D" id="1.10.8.50">
    <property type="match status" value="1"/>
</dbReference>
<evidence type="ECO:0000256" key="11">
    <source>
        <dbReference type="ARBA" id="ARBA00023239"/>
    </source>
</evidence>
<feature type="active site" description="Proton donor; for delta-elimination activity" evidence="15">
    <location>
        <position position="278"/>
    </location>
</feature>
<keyword evidence="4 15" id="KW-0479">Metal-binding</keyword>
<dbReference type="PANTHER" id="PTHR22993:SF9">
    <property type="entry name" value="FORMAMIDOPYRIMIDINE-DNA GLYCOSYLASE"/>
    <property type="match status" value="1"/>
</dbReference>
<dbReference type="Pfam" id="PF06827">
    <property type="entry name" value="zf-FPG_IleRS"/>
    <property type="match status" value="1"/>
</dbReference>
<dbReference type="SUPFAM" id="SSF81624">
    <property type="entry name" value="N-terminal domain of MutM-like DNA repair proteins"/>
    <property type="match status" value="1"/>
</dbReference>
<keyword evidence="12 15" id="KW-0511">Multifunctional enzyme</keyword>
<dbReference type="SUPFAM" id="SSF57716">
    <property type="entry name" value="Glucocorticoid receptor-like (DNA-binding domain)"/>
    <property type="match status" value="1"/>
</dbReference>
<dbReference type="EC" id="3.2.2.23" evidence="15"/>
<dbReference type="InterPro" id="IPR035937">
    <property type="entry name" value="FPG_N"/>
</dbReference>
<dbReference type="GO" id="GO:0006284">
    <property type="term" value="P:base-excision repair"/>
    <property type="evidence" value="ECO:0007669"/>
    <property type="project" value="InterPro"/>
</dbReference>
<dbReference type="AlphaFoldDB" id="A0A2A4YRH0"/>
<dbReference type="SMART" id="SM00898">
    <property type="entry name" value="Fapy_DNA_glyco"/>
    <property type="match status" value="1"/>
</dbReference>
<evidence type="ECO:0000256" key="10">
    <source>
        <dbReference type="ARBA" id="ARBA00023204"/>
    </source>
</evidence>
<dbReference type="CDD" id="cd08966">
    <property type="entry name" value="EcFpg-like_N"/>
    <property type="match status" value="1"/>
</dbReference>
<evidence type="ECO:0000256" key="14">
    <source>
        <dbReference type="ARBA" id="ARBA00044632"/>
    </source>
</evidence>
<reference evidence="18" key="2">
    <citation type="journal article" date="2018" name="ISME J.">
        <title>A dynamic microbial community with high functional redundancy inhabits the cold, oxic subseafloor aquifer.</title>
        <authorList>
            <person name="Tully B.J."/>
            <person name="Wheat C.G."/>
            <person name="Glazer B.T."/>
            <person name="Huber J.A."/>
        </authorList>
    </citation>
    <scope>NUCLEOTIDE SEQUENCE</scope>
    <source>
        <strain evidence="18">NORP83</strain>
    </source>
</reference>
<dbReference type="EMBL" id="NVUS01000036">
    <property type="protein sequence ID" value="PCI96905.1"/>
    <property type="molecule type" value="Genomic_DNA"/>
</dbReference>
<dbReference type="PANTHER" id="PTHR22993">
    <property type="entry name" value="FORMAMIDOPYRIMIDINE-DNA GLYCOSYLASE"/>
    <property type="match status" value="1"/>
</dbReference>
<comment type="catalytic activity">
    <reaction evidence="1 15">
        <text>Hydrolysis of DNA containing ring-opened 7-methylguanine residues, releasing 2,6-diamino-4-hydroxy-5-(N-methyl)formamidopyrimidine.</text>
        <dbReference type="EC" id="3.2.2.23"/>
    </reaction>
</comment>
<evidence type="ECO:0000259" key="17">
    <source>
        <dbReference type="PROSITE" id="PS51068"/>
    </source>
</evidence>
<dbReference type="GO" id="GO:0034039">
    <property type="term" value="F:8-oxo-7,8-dihydroguanine DNA N-glycosylase activity"/>
    <property type="evidence" value="ECO:0007669"/>
    <property type="project" value="TreeGrafter"/>
</dbReference>
<keyword evidence="8 15" id="KW-0862">Zinc</keyword>
<evidence type="ECO:0000256" key="13">
    <source>
        <dbReference type="ARBA" id="ARBA00023295"/>
    </source>
</evidence>
<dbReference type="EMBL" id="NVUS01000005">
    <property type="protein sequence ID" value="PCJ02022.1"/>
    <property type="molecule type" value="Genomic_DNA"/>
</dbReference>
<dbReference type="NCBIfam" id="TIGR00577">
    <property type="entry name" value="fpg"/>
    <property type="match status" value="1"/>
</dbReference>
<comment type="catalytic activity">
    <reaction evidence="14 15">
        <text>2'-deoxyribonucleotide-(2'-deoxyribose 5'-phosphate)-2'-deoxyribonucleotide-DNA = a 3'-end 2'-deoxyribonucleotide-(2,3-dehydro-2,3-deoxyribose 5'-phosphate)-DNA + a 5'-end 5'-phospho-2'-deoxyribonucleoside-DNA + H(+)</text>
        <dbReference type="Rhea" id="RHEA:66592"/>
        <dbReference type="Rhea" id="RHEA-COMP:13180"/>
        <dbReference type="Rhea" id="RHEA-COMP:16897"/>
        <dbReference type="Rhea" id="RHEA-COMP:17067"/>
        <dbReference type="ChEBI" id="CHEBI:15378"/>
        <dbReference type="ChEBI" id="CHEBI:136412"/>
        <dbReference type="ChEBI" id="CHEBI:157695"/>
        <dbReference type="ChEBI" id="CHEBI:167181"/>
        <dbReference type="EC" id="4.2.99.18"/>
    </reaction>
</comment>
<feature type="binding site" evidence="15">
    <location>
        <position position="99"/>
    </location>
    <ligand>
        <name>DNA</name>
        <dbReference type="ChEBI" id="CHEBI:16991"/>
    </ligand>
</feature>
<keyword evidence="11 15" id="KW-0456">Lyase</keyword>
<evidence type="ECO:0000256" key="9">
    <source>
        <dbReference type="ARBA" id="ARBA00023125"/>
    </source>
</evidence>
<evidence type="ECO:0000256" key="1">
    <source>
        <dbReference type="ARBA" id="ARBA00001668"/>
    </source>
</evidence>
<dbReference type="Gene3D" id="3.20.190.10">
    <property type="entry name" value="MutM-like, N-terminal"/>
    <property type="match status" value="1"/>
</dbReference>
<dbReference type="SMART" id="SM01232">
    <property type="entry name" value="H2TH"/>
    <property type="match status" value="1"/>
</dbReference>
<dbReference type="SUPFAM" id="SSF46946">
    <property type="entry name" value="S13-like H2TH domain"/>
    <property type="match status" value="1"/>
</dbReference>
<feature type="active site" description="Proton donor" evidence="15">
    <location>
        <position position="3"/>
    </location>
</feature>
<comment type="cofactor">
    <cofactor evidence="15">
        <name>Zn(2+)</name>
        <dbReference type="ChEBI" id="CHEBI:29105"/>
    </cofactor>
    <text evidence="15">Binds 1 zinc ion per subunit.</text>
</comment>
<feature type="binding site" evidence="15">
    <location>
        <position position="161"/>
    </location>
    <ligand>
        <name>DNA</name>
        <dbReference type="ChEBI" id="CHEBI:16991"/>
    </ligand>
</feature>
<organism evidence="18">
    <name type="scientific">OCS116 cluster bacterium</name>
    <dbReference type="NCBI Taxonomy" id="2030921"/>
    <lineage>
        <taxon>Bacteria</taxon>
        <taxon>Pseudomonadati</taxon>
        <taxon>Pseudomonadota</taxon>
        <taxon>Alphaproteobacteria</taxon>
        <taxon>OCS116 cluster</taxon>
    </lineage>
</organism>
<feature type="active site" description="Schiff-base intermediate with DNA" evidence="15">
    <location>
        <position position="2"/>
    </location>
</feature>
<dbReference type="NCBIfam" id="NF002211">
    <property type="entry name" value="PRK01103.1"/>
    <property type="match status" value="1"/>
</dbReference>
<gene>
    <name evidence="15" type="primary">mutM</name>
    <name evidence="15" type="synonym">fpg</name>
    <name evidence="19" type="ORF">COB13_05350</name>
    <name evidence="18" type="ORF">COB13_16780</name>
</gene>
<sequence>MPELPEVETVRQGLLPAMKGKSLVKLELNRKNLRFDFDSDLAATLEGKQIADIERRSKYLLMHFHSVKDQQTLIGHLGMSGKFTIFSHNEAKMREKQKHDHVVFYLDDGTEIVYNDPRRFGFLVLADQGDWQSHKLIRDIGPEPLTDDFDAAHLAKKSAGKNGNIKNHLLNQKIVAGLGNIYVCEALFRAKIDPTYPAGILTTKAGKPSKVCTKLVPIIKDILAEAIEAGGSTLNDYRQADGNLGYFQHRFVAYGREGDDCVSDKCKDKIIRIVQSGRSTFYCPSCQK</sequence>
<proteinExistence type="inferred from homology"/>
<comment type="function">
    <text evidence="15">Involved in base excision repair of DNA damaged by oxidation or by mutagenic agents. Acts as DNA glycosylase that recognizes and removes damaged bases. Has a preference for oxidized purines, such as 7,8-dihydro-8-oxoguanine (8-oxoG). Has AP (apurinic/apyrimidinic) lyase activity and introduces nicks in the DNA strand. Cleaves the DNA backbone by beta-delta elimination to generate a single-strand break at the site of the removed base with both 3'- and 5'-phosphates.</text>
</comment>
<dbReference type="Pfam" id="PF01149">
    <property type="entry name" value="Fapy_DNA_glyco"/>
    <property type="match status" value="1"/>
</dbReference>